<evidence type="ECO:0000313" key="4">
    <source>
        <dbReference type="Proteomes" id="UP001332503"/>
    </source>
</evidence>
<protein>
    <recommendedName>
        <fullName evidence="1">HTH cro/C1-type domain-containing protein</fullName>
    </recommendedName>
</protein>
<dbReference type="InterPro" id="IPR001387">
    <property type="entry name" value="Cro/C1-type_HTH"/>
</dbReference>
<dbReference type="Proteomes" id="UP001332503">
    <property type="component" value="Unassembled WGS sequence"/>
</dbReference>
<comment type="caution">
    <text evidence="2">The sequence shown here is derived from an EMBL/GenBank/DDBJ whole genome shotgun (WGS) entry which is preliminary data.</text>
</comment>
<evidence type="ECO:0000313" key="3">
    <source>
        <dbReference type="EMBL" id="GMM15708.1"/>
    </source>
</evidence>
<evidence type="ECO:0000259" key="1">
    <source>
        <dbReference type="PROSITE" id="PS50943"/>
    </source>
</evidence>
<name>A0ABD0C3M0_LACAM</name>
<dbReference type="PROSITE" id="PS50943">
    <property type="entry name" value="HTH_CROC1"/>
    <property type="match status" value="1"/>
</dbReference>
<organism evidence="2 5">
    <name type="scientific">Lactobacillus amylovorus subsp. animalium</name>
    <dbReference type="NCBI Taxonomy" id="3378536"/>
    <lineage>
        <taxon>Bacteria</taxon>
        <taxon>Bacillati</taxon>
        <taxon>Bacillota</taxon>
        <taxon>Bacilli</taxon>
        <taxon>Lactobacillales</taxon>
        <taxon>Lactobacillaceae</taxon>
        <taxon>Lactobacillus</taxon>
    </lineage>
</organism>
<accession>A0ABD0C3M0</accession>
<evidence type="ECO:0000313" key="2">
    <source>
        <dbReference type="EMBL" id="GMM13877.1"/>
    </source>
</evidence>
<reference evidence="4 5" key="2">
    <citation type="journal article" date="2024" name="Int. J. Syst. Evol. Microbiol.">
        <title>Proposal of Lactobacillus amylovorus subsp. animalis subsp. nov. and an emended description of Lactobacillus amylovorus.</title>
        <authorList>
            <person name="Yamane K."/>
            <person name="Tanizawa Y."/>
            <person name="Kobayashi H."/>
            <person name="Kamizono T."/>
            <person name="Kojima Y."/>
            <person name="Takagi H."/>
            <person name="Tohno M."/>
        </authorList>
    </citation>
    <scope>NUCLEOTIDE SEQUENCE [LARGE SCALE GENOMIC DNA]</scope>
    <source>
        <strain evidence="3 4">BF125</strain>
        <strain evidence="2 5">BF186</strain>
    </source>
</reference>
<dbReference type="SMART" id="SM00530">
    <property type="entry name" value="HTH_XRE"/>
    <property type="match status" value="1"/>
</dbReference>
<dbReference type="Pfam" id="PF01381">
    <property type="entry name" value="HTH_3"/>
    <property type="match status" value="1"/>
</dbReference>
<dbReference type="InterPro" id="IPR053163">
    <property type="entry name" value="HTH-type_regulator_Rgg"/>
</dbReference>
<dbReference type="PANTHER" id="PTHR37038">
    <property type="entry name" value="TRANSCRIPTIONAL REGULATOR-RELATED"/>
    <property type="match status" value="1"/>
</dbReference>
<dbReference type="EMBL" id="BTFQ01000038">
    <property type="protein sequence ID" value="GMM13877.1"/>
    <property type="molecule type" value="Genomic_DNA"/>
</dbReference>
<dbReference type="Gene3D" id="1.25.40.10">
    <property type="entry name" value="Tetratricopeptide repeat domain"/>
    <property type="match status" value="1"/>
</dbReference>
<dbReference type="InterPro" id="IPR011990">
    <property type="entry name" value="TPR-like_helical_dom_sf"/>
</dbReference>
<dbReference type="EMBL" id="BTFR01000013">
    <property type="protein sequence ID" value="GMM15708.1"/>
    <property type="molecule type" value="Genomic_DNA"/>
</dbReference>
<dbReference type="SUPFAM" id="SSF47413">
    <property type="entry name" value="lambda repressor-like DNA-binding domains"/>
    <property type="match status" value="1"/>
</dbReference>
<keyword evidence="4" id="KW-1185">Reference proteome</keyword>
<proteinExistence type="predicted"/>
<evidence type="ECO:0000313" key="5">
    <source>
        <dbReference type="Proteomes" id="UP001346800"/>
    </source>
</evidence>
<gene>
    <name evidence="3" type="ORF">LABF125_08410</name>
    <name evidence="2" type="ORF">LABF186_09920</name>
</gene>
<feature type="domain" description="HTH cro/C1-type" evidence="1">
    <location>
        <begin position="7"/>
        <end position="60"/>
    </location>
</feature>
<dbReference type="AlphaFoldDB" id="A0ABD0C3M0"/>
<dbReference type="RefSeq" id="WP_271876869.1">
    <property type="nucleotide sequence ID" value="NZ_BTFQ01000038.1"/>
</dbReference>
<reference evidence="2" key="1">
    <citation type="submission" date="2023-06" db="EMBL/GenBank/DDBJ databases">
        <authorList>
            <person name="Tohno M."/>
            <person name="Tanizawa Y."/>
        </authorList>
    </citation>
    <scope>NUCLEOTIDE SEQUENCE</scope>
    <source>
        <strain evidence="3">BF125</strain>
        <strain evidence="2">BF186</strain>
    </source>
</reference>
<dbReference type="InterPro" id="IPR010982">
    <property type="entry name" value="Lambda_DNA-bd_dom_sf"/>
</dbReference>
<dbReference type="Proteomes" id="UP001346800">
    <property type="component" value="Unassembled WGS sequence"/>
</dbReference>
<sequence>MKIGELLKMTRTNIGWTQKKMSAGIVSESFYSKVERGVHHIDADTLLEILKAKRINPALFFNPTLSDEKNTISNLIANKIINAVNRRDIQAWQQVAEEYEENKKKGIEYTQWISYALDLGQAWILRSPKKVTLKTQAQVKRIANADNWNMFTYTLMGTAFIILKPDEVKYFTHRAYSIFKKSKGMMNAQVTTSAGALAVNFLIYAYIHNFDKREYQETFEFFEELPMTAENLIYRIILKYYQALLNQSQNDIEKYGSILKDEKFFCVLQDDN</sequence>